<proteinExistence type="predicted"/>
<dbReference type="Gramene" id="KMS93689">
    <property type="protein sequence ID" value="KMS93689"/>
    <property type="gene ID" value="BVRB_028950"/>
</dbReference>
<gene>
    <name evidence="1" type="ORF">BVRB_028950</name>
</gene>
<reference evidence="1 2" key="1">
    <citation type="journal article" date="2014" name="Nature">
        <title>The genome of the recently domesticated crop plant sugar beet (Beta vulgaris).</title>
        <authorList>
            <person name="Dohm J.C."/>
            <person name="Minoche A.E."/>
            <person name="Holtgrawe D."/>
            <person name="Capella-Gutierrez S."/>
            <person name="Zakrzewski F."/>
            <person name="Tafer H."/>
            <person name="Rupp O."/>
            <person name="Sorensen T.R."/>
            <person name="Stracke R."/>
            <person name="Reinhardt R."/>
            <person name="Goesmann A."/>
            <person name="Kraft T."/>
            <person name="Schulz B."/>
            <person name="Stadler P.F."/>
            <person name="Schmidt T."/>
            <person name="Gabaldon T."/>
            <person name="Lehrach H."/>
            <person name="Weisshaar B."/>
            <person name="Himmelbauer H."/>
        </authorList>
    </citation>
    <scope>NUCLEOTIDE SEQUENCE [LARGE SCALE GENOMIC DNA]</scope>
    <source>
        <tissue evidence="1">Taproot</tissue>
    </source>
</reference>
<accession>A0A0J8AXX9</accession>
<protein>
    <submittedName>
        <fullName evidence="1">Uncharacterized protein</fullName>
    </submittedName>
</protein>
<dbReference type="EMBL" id="KQ100003">
    <property type="protein sequence ID" value="KMS93689.1"/>
    <property type="molecule type" value="Genomic_DNA"/>
</dbReference>
<evidence type="ECO:0000313" key="1">
    <source>
        <dbReference type="EMBL" id="KMS93689.1"/>
    </source>
</evidence>
<dbReference type="AlphaFoldDB" id="A0A0J8AXX9"/>
<organism evidence="1 2">
    <name type="scientific">Beta vulgaris subsp. vulgaris</name>
    <name type="common">Beet</name>
    <dbReference type="NCBI Taxonomy" id="3555"/>
    <lineage>
        <taxon>Eukaryota</taxon>
        <taxon>Viridiplantae</taxon>
        <taxon>Streptophyta</taxon>
        <taxon>Embryophyta</taxon>
        <taxon>Tracheophyta</taxon>
        <taxon>Spermatophyta</taxon>
        <taxon>Magnoliopsida</taxon>
        <taxon>eudicotyledons</taxon>
        <taxon>Gunneridae</taxon>
        <taxon>Pentapetalae</taxon>
        <taxon>Caryophyllales</taxon>
        <taxon>Chenopodiaceae</taxon>
        <taxon>Betoideae</taxon>
        <taxon>Beta</taxon>
    </lineage>
</organism>
<sequence length="144" mass="15983">MQDVVVATILPEWISIARQNLLTGRIYISVMSDDDFLELFSNFLTSIRIHDVGDSKRHAILHEAEGALCSIMSNNGIVASLEKQPSRASGSDGSISDSDRRVLEKIGRAILTEHPDHLKMREILELLDGDKDGFVMIGADNLFF</sequence>
<keyword evidence="2" id="KW-1185">Reference proteome</keyword>
<name>A0A0J8AXX9_BETVV</name>
<evidence type="ECO:0000313" key="2">
    <source>
        <dbReference type="Proteomes" id="UP000035740"/>
    </source>
</evidence>
<dbReference type="OrthoDB" id="10654447at2759"/>
<dbReference type="Proteomes" id="UP000035740">
    <property type="component" value="Unassembled WGS sequence"/>
</dbReference>